<dbReference type="PROSITE" id="PS50263">
    <property type="entry name" value="CN_HYDROLASE"/>
    <property type="match status" value="1"/>
</dbReference>
<dbReference type="InterPro" id="IPR036526">
    <property type="entry name" value="C-N_Hydrolase_sf"/>
</dbReference>
<keyword evidence="1" id="KW-0378">Hydrolase</keyword>
<dbReference type="PANTHER" id="PTHR43674">
    <property type="entry name" value="NITRILASE C965.09-RELATED"/>
    <property type="match status" value="1"/>
</dbReference>
<sequence>MRVGFVQNNPVFASVQKNLDRVEELLDGHRADLFVLPELFATGYQFKNRKEVQGLAEQVPEGTTTNALTAISKKSNTFIIAGLAEIDENHVYNSAVITGPNGYIGKYRKIHLFDTEKACFDSGNLPLKVFDIAGAKVGVMICFDWSFPETARTLALLGADLIAHPSNLVLAHCPEAMITRCLENRVFAVTADRVGREDRMEALKFMGQSQVVDPDGNILVRASETEEEVQIVEIDLEKARDKFLTPHNHIFKDRREDLYH</sequence>
<protein>
    <recommendedName>
        <fullName evidence="2">CN hydrolase domain-containing protein</fullName>
    </recommendedName>
</protein>
<dbReference type="EMBL" id="UINC01106409">
    <property type="protein sequence ID" value="SVC71052.1"/>
    <property type="molecule type" value="Genomic_DNA"/>
</dbReference>
<proteinExistence type="predicted"/>
<dbReference type="Pfam" id="PF00795">
    <property type="entry name" value="CN_hydrolase"/>
    <property type="match status" value="1"/>
</dbReference>
<dbReference type="SUPFAM" id="SSF56317">
    <property type="entry name" value="Carbon-nitrogen hydrolase"/>
    <property type="match status" value="1"/>
</dbReference>
<dbReference type="GO" id="GO:0016811">
    <property type="term" value="F:hydrolase activity, acting on carbon-nitrogen (but not peptide) bonds, in linear amides"/>
    <property type="evidence" value="ECO:0007669"/>
    <property type="project" value="UniProtKB-ARBA"/>
</dbReference>
<accession>A0A382PGF9</accession>
<dbReference type="InterPro" id="IPR050345">
    <property type="entry name" value="Aliph_Amidase/BUP"/>
</dbReference>
<feature type="domain" description="CN hydrolase" evidence="2">
    <location>
        <begin position="1"/>
        <end position="236"/>
    </location>
</feature>
<dbReference type="InterPro" id="IPR003010">
    <property type="entry name" value="C-N_Hydrolase"/>
</dbReference>
<name>A0A382PGF9_9ZZZZ</name>
<evidence type="ECO:0000256" key="1">
    <source>
        <dbReference type="ARBA" id="ARBA00022801"/>
    </source>
</evidence>
<dbReference type="PANTHER" id="PTHR43674:SF2">
    <property type="entry name" value="BETA-UREIDOPROPIONASE"/>
    <property type="match status" value="1"/>
</dbReference>
<organism evidence="3">
    <name type="scientific">marine metagenome</name>
    <dbReference type="NCBI Taxonomy" id="408172"/>
    <lineage>
        <taxon>unclassified sequences</taxon>
        <taxon>metagenomes</taxon>
        <taxon>ecological metagenomes</taxon>
    </lineage>
</organism>
<reference evidence="3" key="1">
    <citation type="submission" date="2018-05" db="EMBL/GenBank/DDBJ databases">
        <authorList>
            <person name="Lanie J.A."/>
            <person name="Ng W.-L."/>
            <person name="Kazmierczak K.M."/>
            <person name="Andrzejewski T.M."/>
            <person name="Davidsen T.M."/>
            <person name="Wayne K.J."/>
            <person name="Tettelin H."/>
            <person name="Glass J.I."/>
            <person name="Rusch D."/>
            <person name="Podicherti R."/>
            <person name="Tsui H.-C.T."/>
            <person name="Winkler M.E."/>
        </authorList>
    </citation>
    <scope>NUCLEOTIDE SEQUENCE</scope>
</reference>
<evidence type="ECO:0000313" key="3">
    <source>
        <dbReference type="EMBL" id="SVC71052.1"/>
    </source>
</evidence>
<gene>
    <name evidence="3" type="ORF">METZ01_LOCUS323906</name>
</gene>
<evidence type="ECO:0000259" key="2">
    <source>
        <dbReference type="PROSITE" id="PS50263"/>
    </source>
</evidence>
<dbReference type="AlphaFoldDB" id="A0A382PGF9"/>
<dbReference type="Gene3D" id="3.60.110.10">
    <property type="entry name" value="Carbon-nitrogen hydrolase"/>
    <property type="match status" value="1"/>
</dbReference>